<dbReference type="PANTHER" id="PTHR35307:SF6">
    <property type="entry name" value="TRANSMEMBRANE PROTEIN"/>
    <property type="match status" value="1"/>
</dbReference>
<evidence type="ECO:0000313" key="2">
    <source>
        <dbReference type="EMBL" id="OTG12945.1"/>
    </source>
</evidence>
<dbReference type="AlphaFoldDB" id="A0A251TP96"/>
<organism evidence="2 3">
    <name type="scientific">Helianthus annuus</name>
    <name type="common">Common sunflower</name>
    <dbReference type="NCBI Taxonomy" id="4232"/>
    <lineage>
        <taxon>Eukaryota</taxon>
        <taxon>Viridiplantae</taxon>
        <taxon>Streptophyta</taxon>
        <taxon>Embryophyta</taxon>
        <taxon>Tracheophyta</taxon>
        <taxon>Spermatophyta</taxon>
        <taxon>Magnoliopsida</taxon>
        <taxon>eudicotyledons</taxon>
        <taxon>Gunneridae</taxon>
        <taxon>Pentapetalae</taxon>
        <taxon>asterids</taxon>
        <taxon>campanulids</taxon>
        <taxon>Asterales</taxon>
        <taxon>Asteraceae</taxon>
        <taxon>Asteroideae</taxon>
        <taxon>Heliantheae alliance</taxon>
        <taxon>Heliantheae</taxon>
        <taxon>Helianthus</taxon>
    </lineage>
</organism>
<proteinExistence type="predicted"/>
<accession>A0A251TP96</accession>
<keyword evidence="1" id="KW-0472">Membrane</keyword>
<dbReference type="InParanoid" id="A0A251TP96"/>
<keyword evidence="1" id="KW-1133">Transmembrane helix</keyword>
<evidence type="ECO:0000256" key="1">
    <source>
        <dbReference type="SAM" id="Phobius"/>
    </source>
</evidence>
<keyword evidence="3" id="KW-1185">Reference proteome</keyword>
<keyword evidence="1" id="KW-0812">Transmembrane</keyword>
<evidence type="ECO:0000313" key="3">
    <source>
        <dbReference type="Proteomes" id="UP000215914"/>
    </source>
</evidence>
<dbReference type="EMBL" id="CM007899">
    <property type="protein sequence ID" value="OTG12945.1"/>
    <property type="molecule type" value="Genomic_DNA"/>
</dbReference>
<protein>
    <submittedName>
        <fullName evidence="2">Uncharacterized protein</fullName>
    </submittedName>
</protein>
<dbReference type="PANTHER" id="PTHR35307">
    <property type="entry name" value="PROTEIN, PUTATIVE-RELATED"/>
    <property type="match status" value="1"/>
</dbReference>
<feature type="transmembrane region" description="Helical" evidence="1">
    <location>
        <begin position="51"/>
        <end position="74"/>
    </location>
</feature>
<name>A0A251TP96_HELAN</name>
<reference evidence="3" key="1">
    <citation type="journal article" date="2017" name="Nature">
        <title>The sunflower genome provides insights into oil metabolism, flowering and Asterid evolution.</title>
        <authorList>
            <person name="Badouin H."/>
            <person name="Gouzy J."/>
            <person name="Grassa C.J."/>
            <person name="Murat F."/>
            <person name="Staton S.E."/>
            <person name="Cottret L."/>
            <person name="Lelandais-Briere C."/>
            <person name="Owens G.L."/>
            <person name="Carrere S."/>
            <person name="Mayjonade B."/>
            <person name="Legrand L."/>
            <person name="Gill N."/>
            <person name="Kane N.C."/>
            <person name="Bowers J.E."/>
            <person name="Hubner S."/>
            <person name="Bellec A."/>
            <person name="Berard A."/>
            <person name="Berges H."/>
            <person name="Blanchet N."/>
            <person name="Boniface M.C."/>
            <person name="Brunel D."/>
            <person name="Catrice O."/>
            <person name="Chaidir N."/>
            <person name="Claudel C."/>
            <person name="Donnadieu C."/>
            <person name="Faraut T."/>
            <person name="Fievet G."/>
            <person name="Helmstetter N."/>
            <person name="King M."/>
            <person name="Knapp S.J."/>
            <person name="Lai Z."/>
            <person name="Le Paslier M.C."/>
            <person name="Lippi Y."/>
            <person name="Lorenzon L."/>
            <person name="Mandel J.R."/>
            <person name="Marage G."/>
            <person name="Marchand G."/>
            <person name="Marquand E."/>
            <person name="Bret-Mestries E."/>
            <person name="Morien E."/>
            <person name="Nambeesan S."/>
            <person name="Nguyen T."/>
            <person name="Pegot-Espagnet P."/>
            <person name="Pouilly N."/>
            <person name="Raftis F."/>
            <person name="Sallet E."/>
            <person name="Schiex T."/>
            <person name="Thomas J."/>
            <person name="Vandecasteele C."/>
            <person name="Vares D."/>
            <person name="Vear F."/>
            <person name="Vautrin S."/>
            <person name="Crespi M."/>
            <person name="Mangin B."/>
            <person name="Burke J.M."/>
            <person name="Salse J."/>
            <person name="Munos S."/>
            <person name="Vincourt P."/>
            <person name="Rieseberg L.H."/>
            <person name="Langlade N.B."/>
        </authorList>
    </citation>
    <scope>NUCLEOTIDE SEQUENCE [LARGE SCALE GENOMIC DNA]</scope>
    <source>
        <strain evidence="3">cv. SF193</strain>
    </source>
</reference>
<sequence>MSDQQTPNGLLKQLNTLLDAYDMPNTTRTSLLSCVKLAYESDRENHYSAPMLWIGLYIAFASLVCILPMVADLLHGLRSRQLWFPCPLGGSRLNLLPCLLTH</sequence>
<dbReference type="Proteomes" id="UP000215914">
    <property type="component" value="Chromosome 10"/>
</dbReference>
<gene>
    <name evidence="2" type="ORF">HannXRQ_Chr10g0315191</name>
</gene>